<organism evidence="2 3">
    <name type="scientific">Lacihabitans lacunae</name>
    <dbReference type="NCBI Taxonomy" id="1028214"/>
    <lineage>
        <taxon>Bacteria</taxon>
        <taxon>Pseudomonadati</taxon>
        <taxon>Bacteroidota</taxon>
        <taxon>Cytophagia</taxon>
        <taxon>Cytophagales</taxon>
        <taxon>Leadbetterellaceae</taxon>
        <taxon>Lacihabitans</taxon>
    </lineage>
</organism>
<accession>A0ABV7YXR9</accession>
<keyword evidence="1" id="KW-0472">Membrane</keyword>
<dbReference type="Proteomes" id="UP001595616">
    <property type="component" value="Unassembled WGS sequence"/>
</dbReference>
<feature type="transmembrane region" description="Helical" evidence="1">
    <location>
        <begin position="6"/>
        <end position="24"/>
    </location>
</feature>
<feature type="transmembrane region" description="Helical" evidence="1">
    <location>
        <begin position="115"/>
        <end position="142"/>
    </location>
</feature>
<feature type="transmembrane region" description="Helical" evidence="1">
    <location>
        <begin position="36"/>
        <end position="61"/>
    </location>
</feature>
<feature type="transmembrane region" description="Helical" evidence="1">
    <location>
        <begin position="148"/>
        <end position="166"/>
    </location>
</feature>
<feature type="transmembrane region" description="Helical" evidence="1">
    <location>
        <begin position="73"/>
        <end position="94"/>
    </location>
</feature>
<protein>
    <recommendedName>
        <fullName evidence="4">Rod shape-determining protein MreD</fullName>
    </recommendedName>
</protein>
<evidence type="ECO:0000313" key="3">
    <source>
        <dbReference type="Proteomes" id="UP001595616"/>
    </source>
</evidence>
<keyword evidence="1" id="KW-1133">Transmembrane helix</keyword>
<keyword evidence="3" id="KW-1185">Reference proteome</keyword>
<dbReference type="EMBL" id="JBHRYQ010000001">
    <property type="protein sequence ID" value="MFC3811736.1"/>
    <property type="molecule type" value="Genomic_DNA"/>
</dbReference>
<comment type="caution">
    <text evidence="2">The sequence shown here is derived from an EMBL/GenBank/DDBJ whole genome shotgun (WGS) entry which is preliminary data.</text>
</comment>
<keyword evidence="1" id="KW-0812">Transmembrane</keyword>
<name>A0ABV7YXR9_9BACT</name>
<evidence type="ECO:0000256" key="1">
    <source>
        <dbReference type="SAM" id="Phobius"/>
    </source>
</evidence>
<evidence type="ECO:0008006" key="4">
    <source>
        <dbReference type="Google" id="ProtNLM"/>
    </source>
</evidence>
<dbReference type="RefSeq" id="WP_379838579.1">
    <property type="nucleotide sequence ID" value="NZ_JBHRYQ010000001.1"/>
</dbReference>
<proteinExistence type="predicted"/>
<reference evidence="3" key="1">
    <citation type="journal article" date="2019" name="Int. J. Syst. Evol. Microbiol.">
        <title>The Global Catalogue of Microorganisms (GCM) 10K type strain sequencing project: providing services to taxonomists for standard genome sequencing and annotation.</title>
        <authorList>
            <consortium name="The Broad Institute Genomics Platform"/>
            <consortium name="The Broad Institute Genome Sequencing Center for Infectious Disease"/>
            <person name="Wu L."/>
            <person name="Ma J."/>
        </authorList>
    </citation>
    <scope>NUCLEOTIDE SEQUENCE [LARGE SCALE GENOMIC DNA]</scope>
    <source>
        <strain evidence="3">CECT 7956</strain>
    </source>
</reference>
<evidence type="ECO:0000313" key="2">
    <source>
        <dbReference type="EMBL" id="MFC3811736.1"/>
    </source>
</evidence>
<sequence length="172" mass="19757">MNTQTLIKIIGTVFLYLFIQLFVVRNLVFFDLAFCFVYISVILFLPNNISISALLLIAFLIGLLVDMFYNTAGIHASACLFIAFLRSYILKILFPTRGLETELVISVDGMGMERFIRYVIIMTFIHHSFLFFVEAGSFHFFLNTSLKIVGSVLFTSLVIFLFHIYFKSLQNS</sequence>
<gene>
    <name evidence="2" type="ORF">ACFOOI_13820</name>
</gene>